<evidence type="ECO:0000256" key="1">
    <source>
        <dbReference type="SAM" id="MobiDB-lite"/>
    </source>
</evidence>
<feature type="compositionally biased region" description="Basic and acidic residues" evidence="1">
    <location>
        <begin position="47"/>
        <end position="67"/>
    </location>
</feature>
<evidence type="ECO:0000313" key="3">
    <source>
        <dbReference type="Proteomes" id="UP001172055"/>
    </source>
</evidence>
<gene>
    <name evidence="2" type="ORF">QWY14_07835</name>
</gene>
<feature type="compositionally biased region" description="Polar residues" evidence="1">
    <location>
        <begin position="11"/>
        <end position="20"/>
    </location>
</feature>
<proteinExistence type="predicted"/>
<dbReference type="RefSeq" id="WP_301723308.1">
    <property type="nucleotide sequence ID" value="NZ_JAUJWV010000001.1"/>
</dbReference>
<name>A0ABT8N2C2_9BACL</name>
<feature type="region of interest" description="Disordered" evidence="1">
    <location>
        <begin position="1"/>
        <end position="67"/>
    </location>
</feature>
<protein>
    <recommendedName>
        <fullName evidence="4">YfhD family protein</fullName>
    </recommendedName>
</protein>
<evidence type="ECO:0008006" key="4">
    <source>
        <dbReference type="Google" id="ProtNLM"/>
    </source>
</evidence>
<keyword evidence="3" id="KW-1185">Reference proteome</keyword>
<evidence type="ECO:0000313" key="2">
    <source>
        <dbReference type="EMBL" id="MDN7241700.1"/>
    </source>
</evidence>
<comment type="caution">
    <text evidence="2">The sequence shown here is derived from an EMBL/GenBank/DDBJ whole genome shotgun (WGS) entry which is preliminary data.</text>
</comment>
<organism evidence="2 3">
    <name type="scientific">Planococcus shixiaomingii</name>
    <dbReference type="NCBI Taxonomy" id="3058393"/>
    <lineage>
        <taxon>Bacteria</taxon>
        <taxon>Bacillati</taxon>
        <taxon>Bacillota</taxon>
        <taxon>Bacilli</taxon>
        <taxon>Bacillales</taxon>
        <taxon>Caryophanaceae</taxon>
        <taxon>Planococcus</taxon>
    </lineage>
</organism>
<feature type="compositionally biased region" description="Basic and acidic residues" evidence="1">
    <location>
        <begin position="21"/>
        <end position="33"/>
    </location>
</feature>
<accession>A0ABT8N2C2</accession>
<dbReference type="Proteomes" id="UP001172055">
    <property type="component" value="Unassembled WGS sequence"/>
</dbReference>
<sequence length="67" mass="7582">MTRKGTAGRKPQTNVGANESMTDKAKMKIKEVFDGDNEATNYDDIDHDAGAMEYSKRKQEEDDQNKK</sequence>
<reference evidence="2 3" key="1">
    <citation type="submission" date="2023-06" db="EMBL/GenBank/DDBJ databases">
        <title>Novel species in genus Planococcus.</title>
        <authorList>
            <person name="Ning S."/>
        </authorList>
    </citation>
    <scope>NUCLEOTIDE SEQUENCE [LARGE SCALE GENOMIC DNA]</scope>
    <source>
        <strain evidence="2 3">N028</strain>
    </source>
</reference>
<dbReference type="EMBL" id="JAUJWV010000001">
    <property type="protein sequence ID" value="MDN7241700.1"/>
    <property type="molecule type" value="Genomic_DNA"/>
</dbReference>
<feature type="compositionally biased region" description="Acidic residues" evidence="1">
    <location>
        <begin position="34"/>
        <end position="46"/>
    </location>
</feature>